<dbReference type="InterPro" id="IPR036322">
    <property type="entry name" value="WD40_repeat_dom_sf"/>
</dbReference>
<dbReference type="PANTHER" id="PTHR46362:SF1">
    <property type="entry name" value="GEM-ASSOCIATED PROTEIN 5"/>
    <property type="match status" value="1"/>
</dbReference>
<feature type="compositionally biased region" description="Basic and acidic residues" evidence="4">
    <location>
        <begin position="233"/>
        <end position="277"/>
    </location>
</feature>
<evidence type="ECO:0000313" key="7">
    <source>
        <dbReference type="EMBL" id="KAK9876684.1"/>
    </source>
</evidence>
<accession>A0AAW1U7P5</accession>
<name>A0AAW1U7P5_9CUCU</name>
<keyword evidence="2" id="KW-0677">Repeat</keyword>
<comment type="caution">
    <text evidence="7">The sequence shown here is derived from an EMBL/GenBank/DDBJ whole genome shotgun (WGS) entry which is preliminary data.</text>
</comment>
<evidence type="ECO:0008006" key="9">
    <source>
        <dbReference type="Google" id="ProtNLM"/>
    </source>
</evidence>
<dbReference type="GO" id="GO:0003730">
    <property type="term" value="F:mRNA 3'-UTR binding"/>
    <property type="evidence" value="ECO:0007669"/>
    <property type="project" value="TreeGrafter"/>
</dbReference>
<feature type="repeat" description="WD" evidence="3">
    <location>
        <begin position="747"/>
        <end position="789"/>
    </location>
</feature>
<dbReference type="InterPro" id="IPR015943">
    <property type="entry name" value="WD40/YVTN_repeat-like_dom_sf"/>
</dbReference>
<dbReference type="PROSITE" id="PS50294">
    <property type="entry name" value="WD_REPEATS_REGION"/>
    <property type="match status" value="1"/>
</dbReference>
<dbReference type="AlphaFoldDB" id="A0AAW1U7P5"/>
<dbReference type="GO" id="GO:0032797">
    <property type="term" value="C:SMN complex"/>
    <property type="evidence" value="ECO:0007669"/>
    <property type="project" value="TreeGrafter"/>
</dbReference>
<feature type="domain" description="Gem-associated protein 5 second beta-propeller" evidence="6">
    <location>
        <begin position="518"/>
        <end position="814"/>
    </location>
</feature>
<dbReference type="InterPro" id="IPR001680">
    <property type="entry name" value="WD40_rpt"/>
</dbReference>
<keyword evidence="8" id="KW-1185">Reference proteome</keyword>
<dbReference type="GO" id="GO:0000387">
    <property type="term" value="P:spliceosomal snRNP assembly"/>
    <property type="evidence" value="ECO:0007669"/>
    <property type="project" value="TreeGrafter"/>
</dbReference>
<evidence type="ECO:0000256" key="1">
    <source>
        <dbReference type="ARBA" id="ARBA00022574"/>
    </source>
</evidence>
<feature type="repeat" description="WD" evidence="3">
    <location>
        <begin position="52"/>
        <end position="97"/>
    </location>
</feature>
<evidence type="ECO:0000256" key="3">
    <source>
        <dbReference type="PROSITE-ProRule" id="PRU00221"/>
    </source>
</evidence>
<dbReference type="Gene3D" id="2.130.10.10">
    <property type="entry name" value="YVTN repeat-like/Quinoprotein amine dehydrogenase"/>
    <property type="match status" value="3"/>
</dbReference>
<sequence length="1182" mass="134037">MNRLVVPPSPNWYNAEILACAPDNTLIYGSKNDLVIIRTIPGCEPYQIKFVDQAHKQRVISVDNNIQWGLPNKWVVSSGEDNYVKLWNIDKLENIYSHDVHKENKCKIVGAKFQSENKVLSVSENGVIYIWHPLTKECTKLSFVFPMKVTVKCFSPCPHASYITAFGLKSGLIVVANIKKSGSILFKLRGHTSEVVSLSWCPAPFNIFSSKSNNYIKDNKPEVETQELLITNEKIEKPSEGNENESKESPEESLESEKVFENHSKDNKHERDHDSKIKKKEILVNEVVNGLQEDEKLKNIPSISISEEKNDLDNESNAELINEKEENNVKLSSEEDESKICEESENQSSEDKINTTVSSEEVEVANYLLASSGRDNNVYIWRAGSDGRIQSVFKIPEKKAQQYRSKSKESWVVLKWITPSILLATSDKGEVLKYTLPTTPKNKKQGVVVHNDHRSIIFSIAAYVPLSTDENWRSKNETKFWTFGRNLYLFNTVLDAKSTHLKTLETLCAVVYCSAQSPLDPNRIAFGLSNGTIKIWNANDPNIKTFSTIHYSNKIHSRITYLAFHPKEEQMLAFCTDEGTIGLLDIYKLGPVKFFKQTFANTVHKIQWGPRLDEKVFLYAVGEGQLICFKADSNSSKAQPLKIALPEETHVYSFAWKLDYSMMILVDYTGKIMVLSSDLNVKATYYQSKRLLYLTWHPDSEAVSDEVSERSYWLAAAIDHSVYIFDFAEVSDKNGTLNIQDITKTILNGHKSNIKCLAWSPFNGDKLVSAGEDGLAHVWDVTTKQIISSFYEQNFQPLRSIIWSPVQEDILICSVANASLVIWKMSDYPAPLNEEVMEKYNKHMKKEKKCVSSRVEVSADSVLKKIKKSKKDVIFPSILPSNLNSSETVNLLRELLDRKLNGADKKMNDIPNFMQIFGDKEYILKILNIAEASHIEKGKHEAASMVSFWKGDLQSSIKEAIEQRRVSPLLISLAPTVSLSMWQKACETYASQLEDNQDSDPLEMATYYMASQNIEKAITTLCDKEMFKYALCLAKCRLPEDNVFVEDILKKWATFSTNCGALELAAQCHIMLGNFEEAAKILFRRSDLDILNFALDLAKKSNDAEIINALEYRVKAFAKEDGIHEDTKPLPDIKELVLENIKKEKHNGTELGENMKDGSTEGNQANFEIVLDHQDVETAINK</sequence>
<dbReference type="EMBL" id="JARQZJ010000037">
    <property type="protein sequence ID" value="KAK9876684.1"/>
    <property type="molecule type" value="Genomic_DNA"/>
</dbReference>
<keyword evidence="1 3" id="KW-0853">WD repeat</keyword>
<evidence type="ECO:0000259" key="5">
    <source>
        <dbReference type="Pfam" id="PF23774"/>
    </source>
</evidence>
<dbReference type="Proteomes" id="UP001431783">
    <property type="component" value="Unassembled WGS sequence"/>
</dbReference>
<evidence type="ECO:0000256" key="2">
    <source>
        <dbReference type="ARBA" id="ARBA00022737"/>
    </source>
</evidence>
<dbReference type="SUPFAM" id="SSF50998">
    <property type="entry name" value="Quinoprotein alcohol dehydrogenase-like"/>
    <property type="match status" value="1"/>
</dbReference>
<protein>
    <recommendedName>
        <fullName evidence="9">Gem-associated protein 5</fullName>
    </recommendedName>
</protein>
<reference evidence="7 8" key="1">
    <citation type="submission" date="2023-03" db="EMBL/GenBank/DDBJ databases">
        <title>Genome insight into feeding habits of ladybird beetles.</title>
        <authorList>
            <person name="Li H.-S."/>
            <person name="Huang Y.-H."/>
            <person name="Pang H."/>
        </authorList>
    </citation>
    <scope>NUCLEOTIDE SEQUENCE [LARGE SCALE GENOMIC DNA]</scope>
    <source>
        <strain evidence="7">SYSU_2023b</strain>
        <tissue evidence="7">Whole body</tissue>
    </source>
</reference>
<evidence type="ECO:0000313" key="8">
    <source>
        <dbReference type="Proteomes" id="UP001431783"/>
    </source>
</evidence>
<dbReference type="InterPro" id="IPR011047">
    <property type="entry name" value="Quinoprotein_ADH-like_sf"/>
</dbReference>
<gene>
    <name evidence="7" type="ORF">WA026_014063</name>
</gene>
<dbReference type="SUPFAM" id="SSF50978">
    <property type="entry name" value="WD40 repeat-like"/>
    <property type="match status" value="1"/>
</dbReference>
<dbReference type="Pfam" id="PF23775">
    <property type="entry name" value="Beta-prop_RIG_2nd"/>
    <property type="match status" value="1"/>
</dbReference>
<dbReference type="InterPro" id="IPR052640">
    <property type="entry name" value="Gemin-5"/>
</dbReference>
<dbReference type="Pfam" id="PF23774">
    <property type="entry name" value="TPR_GEMI5"/>
    <property type="match status" value="1"/>
</dbReference>
<dbReference type="InterPro" id="IPR056424">
    <property type="entry name" value="Beta-prop_GEMI5_2nd"/>
</dbReference>
<dbReference type="GO" id="GO:0005634">
    <property type="term" value="C:nucleus"/>
    <property type="evidence" value="ECO:0007669"/>
    <property type="project" value="TreeGrafter"/>
</dbReference>
<dbReference type="InterPro" id="IPR056421">
    <property type="entry name" value="TPR_GEMI5"/>
</dbReference>
<dbReference type="PROSITE" id="PS50082">
    <property type="entry name" value="WD_REPEATS_2"/>
    <property type="match status" value="2"/>
</dbReference>
<dbReference type="PANTHER" id="PTHR46362">
    <property type="entry name" value="GEM-ASSOCIATED PROTEIN 5"/>
    <property type="match status" value="1"/>
</dbReference>
<dbReference type="SMART" id="SM00320">
    <property type="entry name" value="WD40"/>
    <property type="match status" value="9"/>
</dbReference>
<evidence type="ECO:0000259" key="6">
    <source>
        <dbReference type="Pfam" id="PF23775"/>
    </source>
</evidence>
<evidence type="ECO:0000256" key="4">
    <source>
        <dbReference type="SAM" id="MobiDB-lite"/>
    </source>
</evidence>
<feature type="region of interest" description="Disordered" evidence="4">
    <location>
        <begin position="227"/>
        <end position="277"/>
    </location>
</feature>
<dbReference type="Pfam" id="PF00400">
    <property type="entry name" value="WD40"/>
    <property type="match status" value="1"/>
</dbReference>
<feature type="region of interest" description="Disordered" evidence="4">
    <location>
        <begin position="308"/>
        <end position="356"/>
    </location>
</feature>
<proteinExistence type="predicted"/>
<feature type="domain" description="Gem-associated protein 5 TPR" evidence="5">
    <location>
        <begin position="915"/>
        <end position="1114"/>
    </location>
</feature>
<dbReference type="PROSITE" id="PS00678">
    <property type="entry name" value="WD_REPEATS_1"/>
    <property type="match status" value="2"/>
</dbReference>
<dbReference type="InterPro" id="IPR019775">
    <property type="entry name" value="WD40_repeat_CS"/>
</dbReference>
<organism evidence="7 8">
    <name type="scientific">Henosepilachna vigintioctopunctata</name>
    <dbReference type="NCBI Taxonomy" id="420089"/>
    <lineage>
        <taxon>Eukaryota</taxon>
        <taxon>Metazoa</taxon>
        <taxon>Ecdysozoa</taxon>
        <taxon>Arthropoda</taxon>
        <taxon>Hexapoda</taxon>
        <taxon>Insecta</taxon>
        <taxon>Pterygota</taxon>
        <taxon>Neoptera</taxon>
        <taxon>Endopterygota</taxon>
        <taxon>Coleoptera</taxon>
        <taxon>Polyphaga</taxon>
        <taxon>Cucujiformia</taxon>
        <taxon>Coccinelloidea</taxon>
        <taxon>Coccinellidae</taxon>
        <taxon>Epilachninae</taxon>
        <taxon>Epilachnini</taxon>
        <taxon>Henosepilachna</taxon>
    </lineage>
</organism>